<dbReference type="Pfam" id="PF00530">
    <property type="entry name" value="SRCR"/>
    <property type="match status" value="1"/>
</dbReference>
<evidence type="ECO:0000259" key="3">
    <source>
        <dbReference type="PROSITE" id="PS50287"/>
    </source>
</evidence>
<accession>A0A8J5Y3S0</accession>
<evidence type="ECO:0000313" key="4">
    <source>
        <dbReference type="EMBL" id="KAG8471070.1"/>
    </source>
</evidence>
<dbReference type="InterPro" id="IPR001190">
    <property type="entry name" value="SRCR"/>
</dbReference>
<dbReference type="Gene3D" id="3.10.250.10">
    <property type="entry name" value="SRCR-like domain"/>
    <property type="match status" value="1"/>
</dbReference>
<evidence type="ECO:0000256" key="1">
    <source>
        <dbReference type="ARBA" id="ARBA00023157"/>
    </source>
</evidence>
<dbReference type="SMART" id="SM00202">
    <property type="entry name" value="SR"/>
    <property type="match status" value="1"/>
</dbReference>
<gene>
    <name evidence="4" type="ORF">KFE25_009491</name>
</gene>
<keyword evidence="1" id="KW-1015">Disulfide bond</keyword>
<dbReference type="Pfam" id="PF00787">
    <property type="entry name" value="PX"/>
    <property type="match status" value="1"/>
</dbReference>
<keyword evidence="2" id="KW-1133">Transmembrane helix</keyword>
<evidence type="ECO:0000313" key="5">
    <source>
        <dbReference type="Proteomes" id="UP000751190"/>
    </source>
</evidence>
<comment type="caution">
    <text evidence="4">The sequence shown here is derived from an EMBL/GenBank/DDBJ whole genome shotgun (WGS) entry which is preliminary data.</text>
</comment>
<feature type="transmembrane region" description="Helical" evidence="2">
    <location>
        <begin position="260"/>
        <end position="282"/>
    </location>
</feature>
<dbReference type="GO" id="GO:0035091">
    <property type="term" value="F:phosphatidylinositol binding"/>
    <property type="evidence" value="ECO:0007669"/>
    <property type="project" value="InterPro"/>
</dbReference>
<reference evidence="4" key="1">
    <citation type="submission" date="2021-05" db="EMBL/GenBank/DDBJ databases">
        <title>The genome of the haptophyte Pavlova lutheri (Diacronema luteri, Pavlovales) - a model for lipid biosynthesis in eukaryotic algae.</title>
        <authorList>
            <person name="Hulatt C.J."/>
            <person name="Posewitz M.C."/>
        </authorList>
    </citation>
    <scope>NUCLEOTIDE SEQUENCE</scope>
    <source>
        <strain evidence="4">NIVA-4/92</strain>
    </source>
</reference>
<dbReference type="OrthoDB" id="536948at2759"/>
<dbReference type="InterPro" id="IPR036871">
    <property type="entry name" value="PX_dom_sf"/>
</dbReference>
<dbReference type="SUPFAM" id="SSF64268">
    <property type="entry name" value="PX domain"/>
    <property type="match status" value="1"/>
</dbReference>
<dbReference type="GO" id="GO:0016020">
    <property type="term" value="C:membrane"/>
    <property type="evidence" value="ECO:0007669"/>
    <property type="project" value="InterPro"/>
</dbReference>
<organism evidence="4 5">
    <name type="scientific">Diacronema lutheri</name>
    <name type="common">Unicellular marine alga</name>
    <name type="synonym">Monochrysis lutheri</name>
    <dbReference type="NCBI Taxonomy" id="2081491"/>
    <lineage>
        <taxon>Eukaryota</taxon>
        <taxon>Haptista</taxon>
        <taxon>Haptophyta</taxon>
        <taxon>Pavlovophyceae</taxon>
        <taxon>Pavlovales</taxon>
        <taxon>Pavlovaceae</taxon>
        <taxon>Diacronema</taxon>
    </lineage>
</organism>
<proteinExistence type="predicted"/>
<dbReference type="InterPro" id="IPR036772">
    <property type="entry name" value="SRCR-like_dom_sf"/>
</dbReference>
<dbReference type="InterPro" id="IPR001683">
    <property type="entry name" value="PX_dom"/>
</dbReference>
<dbReference type="PROSITE" id="PS50287">
    <property type="entry name" value="SRCR_2"/>
    <property type="match status" value="1"/>
</dbReference>
<feature type="transmembrane region" description="Helical" evidence="2">
    <location>
        <begin position="471"/>
        <end position="490"/>
    </location>
</feature>
<sequence>MSEATATIRIAASDVVKPPGQREYREYTIVHEAGGVAVESKHRYNDFLVLHERIPALAGMRFPAPKSIFGLSTESAINERVATLQSYLRFVADKLPPSERAPLNEFLNLTAPATPAEAKPALAAPPGTLASASVLAANLAAKTAAAKAAAPVVATAVPAAPPPPGAPAAPAALAVPAALAAPALPPAAAAAAPAHAPLGAVVAKPVVAPPAKFKPTVNFNIDPHSADGRVYLEIKSAACGKQRKCPGERPLKQTMFHTPALVMLLAVVPIAIIGSLVALGVANNRSPAAVNGGHGTSGPGGALGAGENVGVGVGAGAVVGAGTGAPPCSASEGMLTLSSFPRGSLLAYVDGHWSSLCAGSVTSGKAANVACKQLGFEEAAGVFAAHKSRAPALPVEYVQCGGKEATLLDCKQHAFNAKSKAVCDADASQGLECVGGDGAPQARSCSAAPQLLRAQPAHAHPEASGVRAPTLASVGVFALVALVALAAGGARPWRAERTGLPVHVGAGQPATFQMI</sequence>
<keyword evidence="2" id="KW-0812">Transmembrane</keyword>
<dbReference type="AlphaFoldDB" id="A0A8J5Y3S0"/>
<keyword evidence="2" id="KW-0472">Membrane</keyword>
<protein>
    <recommendedName>
        <fullName evidence="3">SRCR domain-containing protein</fullName>
    </recommendedName>
</protein>
<feature type="domain" description="SRCR" evidence="3">
    <location>
        <begin position="343"/>
        <end position="434"/>
    </location>
</feature>
<keyword evidence="5" id="KW-1185">Reference proteome</keyword>
<name>A0A8J5Y3S0_DIALT</name>
<dbReference type="Gene3D" id="3.30.1520.10">
    <property type="entry name" value="Phox-like domain"/>
    <property type="match status" value="1"/>
</dbReference>
<dbReference type="EMBL" id="JAGTXO010000001">
    <property type="protein sequence ID" value="KAG8471070.1"/>
    <property type="molecule type" value="Genomic_DNA"/>
</dbReference>
<dbReference type="SUPFAM" id="SSF56487">
    <property type="entry name" value="SRCR-like"/>
    <property type="match status" value="1"/>
</dbReference>
<evidence type="ECO:0000256" key="2">
    <source>
        <dbReference type="SAM" id="Phobius"/>
    </source>
</evidence>
<dbReference type="Proteomes" id="UP000751190">
    <property type="component" value="Unassembled WGS sequence"/>
</dbReference>